<dbReference type="OrthoDB" id="7330808at2"/>
<evidence type="ECO:0000256" key="1">
    <source>
        <dbReference type="SAM" id="Phobius"/>
    </source>
</evidence>
<proteinExistence type="predicted"/>
<accession>A0A0J6S8B8</accession>
<dbReference type="Proteomes" id="UP000035929">
    <property type="component" value="Unassembled WGS sequence"/>
</dbReference>
<dbReference type="RefSeq" id="WP_048466182.1">
    <property type="nucleotide sequence ID" value="NZ_LABX01000191.1"/>
</dbReference>
<keyword evidence="1" id="KW-0812">Transmembrane</keyword>
<feature type="transmembrane region" description="Helical" evidence="1">
    <location>
        <begin position="105"/>
        <end position="129"/>
    </location>
</feature>
<keyword evidence="1" id="KW-0472">Membrane</keyword>
<sequence>MSVSTAKGPWPVRDVGSGAVLAAGRRHGLAAVLGLCLAVPVAALAAFTVLVGYATHSRLPHQDEWGGLAVFQSVLSGAHPLADLFSQHNEHRSVVPRLITYSDSLVFAGSGYFSITVLFLLVLLTTGLLLDLHRRLAPKPADLAFGAVVPLLLFSLVQWENFGCGFQVEFVGVYAAACAAIVLYARSLARGPAGGPWLAAADLPALALVAVATLTMANGLLAGIVLVTLAVLARAGWRRAAAPLCLTLVLAAGYFADYVPPSAAQLYGAAGPPSPLDPASGWPERIGGTALFAAAYLGNFLDPSLGATILLGTSGLIAVTALAGRFALGRDTDPARLALLGIALFAAGSAVLTALGRYPYEGITGAMSSRYATGSAVFWCALLVAGWSVSHGMRSGAGLRVLIGGVCLVLAAASLHALAPTTAFLIERAATQRAVEDALLQDLIDRPAIRALYTDPDQVRAMTPFLRERAISIFATPDARRLGRPVEEAGRIAPEGCPGAFDAARRDADLGTGAVRVAGRAEARPWLPTLARVYVVNAAGRIVGFASTSPEGTDWSGAATAPDGELHAFLRTGSDGLCYLGTATVADGA</sequence>
<name>A0A0J6S8B8_9HYPH</name>
<comment type="caution">
    <text evidence="2">The sequence shown here is derived from an EMBL/GenBank/DDBJ whole genome shotgun (WGS) entry which is preliminary data.</text>
</comment>
<dbReference type="PATRIC" id="fig|270351.6.peg.2578"/>
<feature type="transmembrane region" description="Helical" evidence="1">
    <location>
        <begin position="401"/>
        <end position="419"/>
    </location>
</feature>
<evidence type="ECO:0000313" key="3">
    <source>
        <dbReference type="Proteomes" id="UP000035929"/>
    </source>
</evidence>
<reference evidence="2 3" key="1">
    <citation type="submission" date="2015-03" db="EMBL/GenBank/DDBJ databases">
        <title>Genome sequencing of Methylobacterium aquaticum DSM16371 type strain.</title>
        <authorList>
            <person name="Chaudhry V."/>
            <person name="Patil P.B."/>
        </authorList>
    </citation>
    <scope>NUCLEOTIDE SEQUENCE [LARGE SCALE GENOMIC DNA]</scope>
    <source>
        <strain evidence="2 3">DSM 16371</strain>
    </source>
</reference>
<evidence type="ECO:0000313" key="2">
    <source>
        <dbReference type="EMBL" id="KMO29892.1"/>
    </source>
</evidence>
<feature type="transmembrane region" description="Helical" evidence="1">
    <location>
        <begin position="240"/>
        <end position="256"/>
    </location>
</feature>
<dbReference type="AlphaFoldDB" id="A0A0J6S8B8"/>
<feature type="transmembrane region" description="Helical" evidence="1">
    <location>
        <begin position="371"/>
        <end position="389"/>
    </location>
</feature>
<organism evidence="2 3">
    <name type="scientific">Methylobacterium aquaticum</name>
    <dbReference type="NCBI Taxonomy" id="270351"/>
    <lineage>
        <taxon>Bacteria</taxon>
        <taxon>Pseudomonadati</taxon>
        <taxon>Pseudomonadota</taxon>
        <taxon>Alphaproteobacteria</taxon>
        <taxon>Hyphomicrobiales</taxon>
        <taxon>Methylobacteriaceae</taxon>
        <taxon>Methylobacterium</taxon>
    </lineage>
</organism>
<keyword evidence="1" id="KW-1133">Transmembrane helix</keyword>
<feature type="transmembrane region" description="Helical" evidence="1">
    <location>
        <begin position="205"/>
        <end position="233"/>
    </location>
</feature>
<protein>
    <submittedName>
        <fullName evidence="2">Uncharacterized protein</fullName>
    </submittedName>
</protein>
<feature type="transmembrane region" description="Helical" evidence="1">
    <location>
        <begin position="305"/>
        <end position="328"/>
    </location>
</feature>
<feature type="transmembrane region" description="Helical" evidence="1">
    <location>
        <begin position="29"/>
        <end position="53"/>
    </location>
</feature>
<gene>
    <name evidence="2" type="ORF">VP06_23395</name>
</gene>
<dbReference type="EMBL" id="LABX01000191">
    <property type="protein sequence ID" value="KMO29892.1"/>
    <property type="molecule type" value="Genomic_DNA"/>
</dbReference>
<feature type="transmembrane region" description="Helical" evidence="1">
    <location>
        <begin position="337"/>
        <end position="359"/>
    </location>
</feature>
<feature type="transmembrane region" description="Helical" evidence="1">
    <location>
        <begin position="166"/>
        <end position="185"/>
    </location>
</feature>
<feature type="transmembrane region" description="Helical" evidence="1">
    <location>
        <begin position="141"/>
        <end position="159"/>
    </location>
</feature>